<dbReference type="InterPro" id="IPR039247">
    <property type="entry name" value="KhpB"/>
</dbReference>
<evidence type="ECO:0000256" key="7">
    <source>
        <dbReference type="SAM" id="MobiDB-lite"/>
    </source>
</evidence>
<evidence type="ECO:0000313" key="10">
    <source>
        <dbReference type="Proteomes" id="UP000186469"/>
    </source>
</evidence>
<feature type="compositionally biased region" description="Basic and acidic residues" evidence="7">
    <location>
        <begin position="79"/>
        <end position="114"/>
    </location>
</feature>
<comment type="subunit">
    <text evidence="6">Forms a complex with KhpA.</text>
</comment>
<evidence type="ECO:0000256" key="6">
    <source>
        <dbReference type="HAMAP-Rule" id="MF_00867"/>
    </source>
</evidence>
<comment type="domain">
    <text evidence="6">Has an N-terminal Jag-N domain and 2 RNA-binding domains (KH and R3H).</text>
</comment>
<dbReference type="GO" id="GO:0009252">
    <property type="term" value="P:peptidoglycan biosynthetic process"/>
    <property type="evidence" value="ECO:0007669"/>
    <property type="project" value="UniProtKB-UniRule"/>
</dbReference>
<feature type="region of interest" description="Jag_N domain" evidence="6">
    <location>
        <begin position="6"/>
        <end position="56"/>
    </location>
</feature>
<organism evidence="9 10">
    <name type="scientific">Desulfovibrio litoralis DSM 11393</name>
    <dbReference type="NCBI Taxonomy" id="1121455"/>
    <lineage>
        <taxon>Bacteria</taxon>
        <taxon>Pseudomonadati</taxon>
        <taxon>Thermodesulfobacteriota</taxon>
        <taxon>Desulfovibrionia</taxon>
        <taxon>Desulfovibrionales</taxon>
        <taxon>Desulfovibrionaceae</taxon>
        <taxon>Desulfovibrio</taxon>
    </lineage>
</organism>
<dbReference type="InterPro" id="IPR036867">
    <property type="entry name" value="R3H_dom_sf"/>
</dbReference>
<dbReference type="PROSITE" id="PS51061">
    <property type="entry name" value="R3H"/>
    <property type="match status" value="1"/>
</dbReference>
<dbReference type="Gene3D" id="3.30.1370.50">
    <property type="entry name" value="R3H-like domain"/>
    <property type="match status" value="1"/>
</dbReference>
<dbReference type="PANTHER" id="PTHR35800:SF1">
    <property type="entry name" value="RNA-BINDING PROTEIN KHPB"/>
    <property type="match status" value="1"/>
</dbReference>
<dbReference type="Gene3D" id="3.30.30.80">
    <property type="entry name" value="probable RNA-binding protein from clostridium symbiosum atcc 14940"/>
    <property type="match status" value="1"/>
</dbReference>
<proteinExistence type="inferred from homology"/>
<keyword evidence="2 6" id="KW-0694">RNA-binding</keyword>
<evidence type="ECO:0000256" key="3">
    <source>
        <dbReference type="ARBA" id="ARBA00022960"/>
    </source>
</evidence>
<dbReference type="AlphaFoldDB" id="A0A1M7RTH2"/>
<feature type="region of interest" description="Disordered" evidence="7">
    <location>
        <begin position="370"/>
        <end position="395"/>
    </location>
</feature>
<comment type="function">
    <text evidence="6">A probable RNA chaperone. Forms a complex with KhpA which binds to cellular RNA and controls its expression. Plays a role in peptidoglycan (PG) homeostasis and cell length regulation.</text>
</comment>
<dbReference type="CDD" id="cd02644">
    <property type="entry name" value="R3H_jag"/>
    <property type="match status" value="1"/>
</dbReference>
<dbReference type="STRING" id="1121455.SAMN02745728_00128"/>
<dbReference type="SUPFAM" id="SSF82708">
    <property type="entry name" value="R3H domain"/>
    <property type="match status" value="1"/>
</dbReference>
<gene>
    <name evidence="6" type="primary">khpB</name>
    <name evidence="6" type="synonym">eloR</name>
    <name evidence="9" type="ORF">SAMN02745728_00128</name>
</gene>
<evidence type="ECO:0000256" key="5">
    <source>
        <dbReference type="ARBA" id="ARBA00023316"/>
    </source>
</evidence>
<feature type="region of interest" description="Disordered" evidence="7">
    <location>
        <begin position="59"/>
        <end position="214"/>
    </location>
</feature>
<comment type="subcellular location">
    <subcellularLocation>
        <location evidence="6">Cytoplasm</location>
    </subcellularLocation>
</comment>
<accession>A0A1M7RTH2</accession>
<dbReference type="Pfam" id="PF14804">
    <property type="entry name" value="Jag_N"/>
    <property type="match status" value="1"/>
</dbReference>
<dbReference type="PANTHER" id="PTHR35800">
    <property type="entry name" value="PROTEIN JAG"/>
    <property type="match status" value="1"/>
</dbReference>
<dbReference type="GO" id="GO:0008360">
    <property type="term" value="P:regulation of cell shape"/>
    <property type="evidence" value="ECO:0007669"/>
    <property type="project" value="UniProtKB-KW"/>
</dbReference>
<dbReference type="InterPro" id="IPR015946">
    <property type="entry name" value="KH_dom-like_a/b"/>
</dbReference>
<dbReference type="HAMAP" id="MF_00867">
    <property type="entry name" value="KhpB"/>
    <property type="match status" value="1"/>
</dbReference>
<dbReference type="SMART" id="SM00393">
    <property type="entry name" value="R3H"/>
    <property type="match status" value="1"/>
</dbReference>
<keyword evidence="10" id="KW-1185">Reference proteome</keyword>
<name>A0A1M7RTH2_9BACT</name>
<dbReference type="Gene3D" id="3.30.300.20">
    <property type="match status" value="1"/>
</dbReference>
<feature type="compositionally biased region" description="Basic and acidic residues" evidence="7">
    <location>
        <begin position="370"/>
        <end position="380"/>
    </location>
</feature>
<dbReference type="Pfam" id="PF01424">
    <property type="entry name" value="R3H"/>
    <property type="match status" value="1"/>
</dbReference>
<dbReference type="EMBL" id="FRDI01000002">
    <property type="protein sequence ID" value="SHN49388.1"/>
    <property type="molecule type" value="Genomic_DNA"/>
</dbReference>
<feature type="domain" description="R3H" evidence="8">
    <location>
        <begin position="323"/>
        <end position="389"/>
    </location>
</feature>
<comment type="similarity">
    <text evidence="6">Belongs to the KhpB RNA-binding protein family.</text>
</comment>
<sequence length="395" mass="45206">MSNYTEFQGKTLDLAINAACTFFDVSRDKLEIEIVNDAKSGIFGLVGVKKATIRAKRMSDTSSVLDSINEQLESPVNTKTRDTGNEKRDFDKKKGRREIGSGERQTKQRPHNDFAKPNNDVAKPNKLKDKSENGGRWAYLNENQKDDEASNNVVANENVEAQPQKRERNQRLNKNRPERPQRKERVTRHNNQGKEFEPSKPQSGNNESEGTELYSEDTLVEDNAREGFAFLNVEEVGVDKVIEETRIVVSRLVDCIVEDYSIDIEIIEENKIKVMIDAGESSGLLIGRYSQTLTAIQYMAARILTRVFNATTRIQIDAGDYRERQDEKMRELALSLAQRVKEEGRGLYTRPLSSYHRRVVHMVLQDDTELQTRSKGEGSMKRILILPKRRQPKEQ</sequence>
<dbReference type="GO" id="GO:0003723">
    <property type="term" value="F:RNA binding"/>
    <property type="evidence" value="ECO:0007669"/>
    <property type="project" value="UniProtKB-UniRule"/>
</dbReference>
<keyword evidence="1 6" id="KW-0963">Cytoplasm</keyword>
<keyword evidence="3 6" id="KW-0133">Cell shape</keyword>
<evidence type="ECO:0000313" key="9">
    <source>
        <dbReference type="EMBL" id="SHN49388.1"/>
    </source>
</evidence>
<dbReference type="GO" id="GO:0005737">
    <property type="term" value="C:cytoplasm"/>
    <property type="evidence" value="ECO:0007669"/>
    <property type="project" value="UniProtKB-SubCell"/>
</dbReference>
<dbReference type="InterPro" id="IPR001374">
    <property type="entry name" value="R3H_dom"/>
</dbReference>
<dbReference type="Proteomes" id="UP000186469">
    <property type="component" value="Unassembled WGS sequence"/>
</dbReference>
<dbReference type="SMART" id="SM01245">
    <property type="entry name" value="Jag_N"/>
    <property type="match status" value="1"/>
</dbReference>
<feature type="compositionally biased region" description="Basic and acidic residues" evidence="7">
    <location>
        <begin position="163"/>
        <end position="184"/>
    </location>
</feature>
<feature type="compositionally biased region" description="Polar residues" evidence="7">
    <location>
        <begin position="60"/>
        <end position="78"/>
    </location>
</feature>
<dbReference type="InterPro" id="IPR034079">
    <property type="entry name" value="R3H_KhpB"/>
</dbReference>
<evidence type="ECO:0000256" key="2">
    <source>
        <dbReference type="ARBA" id="ARBA00022884"/>
    </source>
</evidence>
<evidence type="ECO:0000256" key="4">
    <source>
        <dbReference type="ARBA" id="ARBA00023186"/>
    </source>
</evidence>
<dbReference type="InterPro" id="IPR032782">
    <property type="entry name" value="KhpB_N"/>
</dbReference>
<feature type="compositionally biased region" description="Low complexity" evidence="7">
    <location>
        <begin position="150"/>
        <end position="161"/>
    </location>
</feature>
<dbReference type="RefSeq" id="WP_072695454.1">
    <property type="nucleotide sequence ID" value="NZ_FRDI01000002.1"/>
</dbReference>
<evidence type="ECO:0000256" key="1">
    <source>
        <dbReference type="ARBA" id="ARBA00022490"/>
    </source>
</evidence>
<dbReference type="GO" id="GO:0071555">
    <property type="term" value="P:cell wall organization"/>
    <property type="evidence" value="ECO:0007669"/>
    <property type="project" value="UniProtKB-KW"/>
</dbReference>
<dbReference type="InterPro" id="IPR038247">
    <property type="entry name" value="Jag_N_dom_sf"/>
</dbReference>
<protein>
    <recommendedName>
        <fullName evidence="6">RNA-binding protein KhpB</fullName>
    </recommendedName>
    <alternativeName>
        <fullName evidence="6">RNA-binding protein EloR</fullName>
    </alternativeName>
</protein>
<keyword evidence="4 6" id="KW-0143">Chaperone</keyword>
<keyword evidence="5 6" id="KW-0961">Cell wall biogenesis/degradation</keyword>
<evidence type="ECO:0000259" key="8">
    <source>
        <dbReference type="PROSITE" id="PS51061"/>
    </source>
</evidence>
<reference evidence="9 10" key="1">
    <citation type="submission" date="2016-12" db="EMBL/GenBank/DDBJ databases">
        <authorList>
            <person name="Song W.-J."/>
            <person name="Kurnit D.M."/>
        </authorList>
    </citation>
    <scope>NUCLEOTIDE SEQUENCE [LARGE SCALE GENOMIC DNA]</scope>
    <source>
        <strain evidence="9 10">DSM 11393</strain>
    </source>
</reference>